<dbReference type="KEGG" id="cag:Cagg_1757"/>
<evidence type="ECO:0000256" key="1">
    <source>
        <dbReference type="SAM" id="Phobius"/>
    </source>
</evidence>
<feature type="transmembrane region" description="Helical" evidence="1">
    <location>
        <begin position="392"/>
        <end position="412"/>
    </location>
</feature>
<dbReference type="GO" id="GO:0003954">
    <property type="term" value="F:NADH dehydrogenase activity"/>
    <property type="evidence" value="ECO:0007669"/>
    <property type="project" value="TreeGrafter"/>
</dbReference>
<dbReference type="OrthoDB" id="147580at2"/>
<feature type="transmembrane region" description="Helical" evidence="1">
    <location>
        <begin position="32"/>
        <end position="53"/>
    </location>
</feature>
<feature type="transmembrane region" description="Helical" evidence="1">
    <location>
        <begin position="187"/>
        <end position="210"/>
    </location>
</feature>
<keyword evidence="1" id="KW-1133">Transmembrane helix</keyword>
<dbReference type="eggNOG" id="COG0651">
    <property type="taxonomic scope" value="Bacteria"/>
</dbReference>
<keyword evidence="3" id="KW-1185">Reference proteome</keyword>
<name>B8GAR9_CHLAD</name>
<keyword evidence="1" id="KW-0472">Membrane</keyword>
<dbReference type="GO" id="GO:0048039">
    <property type="term" value="F:ubiquinone binding"/>
    <property type="evidence" value="ECO:0007669"/>
    <property type="project" value="TreeGrafter"/>
</dbReference>
<dbReference type="AlphaFoldDB" id="B8GAR9"/>
<feature type="transmembrane region" description="Helical" evidence="1">
    <location>
        <begin position="253"/>
        <end position="275"/>
    </location>
</feature>
<reference evidence="2" key="1">
    <citation type="submission" date="2008-12" db="EMBL/GenBank/DDBJ databases">
        <title>Complete sequence of Chloroflexus aggregans DSM 9485.</title>
        <authorList>
            <consortium name="US DOE Joint Genome Institute"/>
            <person name="Lucas S."/>
            <person name="Copeland A."/>
            <person name="Lapidus A."/>
            <person name="Glavina del Rio T."/>
            <person name="Dalin E."/>
            <person name="Tice H."/>
            <person name="Pitluck S."/>
            <person name="Foster B."/>
            <person name="Larimer F."/>
            <person name="Land M."/>
            <person name="Hauser L."/>
            <person name="Kyrpides N."/>
            <person name="Mikhailova N."/>
            <person name="Bryant D."/>
            <person name="Richardson P."/>
        </authorList>
    </citation>
    <scope>NUCLEOTIDE SEQUENCE</scope>
    <source>
        <strain evidence="2">DSM 9485</strain>
    </source>
</reference>
<dbReference type="GO" id="GO:0015990">
    <property type="term" value="P:electron transport coupled proton transport"/>
    <property type="evidence" value="ECO:0007669"/>
    <property type="project" value="TreeGrafter"/>
</dbReference>
<keyword evidence="1" id="KW-0812">Transmembrane</keyword>
<feature type="transmembrane region" description="Helical" evidence="1">
    <location>
        <begin position="424"/>
        <end position="444"/>
    </location>
</feature>
<dbReference type="PANTHER" id="PTHR43507:SF1">
    <property type="entry name" value="NADH-UBIQUINONE OXIDOREDUCTASE CHAIN 4"/>
    <property type="match status" value="1"/>
</dbReference>
<dbReference type="InterPro" id="IPR003918">
    <property type="entry name" value="NADH_UbQ_OxRdtase"/>
</dbReference>
<dbReference type="RefSeq" id="WP_015940517.1">
    <property type="nucleotide sequence ID" value="NC_011831.1"/>
</dbReference>
<dbReference type="STRING" id="326427.Cagg_1757"/>
<feature type="transmembrane region" description="Helical" evidence="1">
    <location>
        <begin position="464"/>
        <end position="483"/>
    </location>
</feature>
<dbReference type="EMBL" id="CP001337">
    <property type="protein sequence ID" value="ACL24658.1"/>
    <property type="molecule type" value="Genomic_DNA"/>
</dbReference>
<feature type="transmembrane region" description="Helical" evidence="1">
    <location>
        <begin position="73"/>
        <end position="95"/>
    </location>
</feature>
<accession>B8GAR9</accession>
<evidence type="ECO:0000313" key="2">
    <source>
        <dbReference type="EMBL" id="ACL24658.1"/>
    </source>
</evidence>
<feature type="transmembrane region" description="Helical" evidence="1">
    <location>
        <begin position="547"/>
        <end position="564"/>
    </location>
</feature>
<sequence>MGVTICLIGLLAAAVMCFLLTTTGLTRRMGLFAALVAGLATVGVALDPVVLAPTDPLLTIGSIPLTLPSAVALSERVIVVAVLLSGTVGLLALALTAPPSTIGFGALFGWLLLSLAAALLSWIIPPLSFLTPLSWVLAVVSVHGSLLAAGTQHEPDRLPGYLIAGAVAVVAVSSLIATTALQSPDTLPAPVIVVIAIIGALTLAGAPPFAGTRLDAVGAPPLIGTLTVGVILPSIGLGFIARILPQLPPLPDLASAVLAATGTLGALGAAFGALRSTSGRELVFWQGAMQAGLVVCASAINDPLAGLAASALLLVIPLHAVTGGLVVAAIERHQGSDTLDGTPAQVRLPLTGVLWIVITATATGFPVSWSFWGWRWLSEALVTRLVWAIPPLIAAAVIGLAAGLPLLFRCWYGRSGVSDRGHEQILGGLVLAPLVLAGIVPWLAWPLWLSWSPFAPPILPAEPIAWPFVGLALAIGIGGWFLARHAVSSPSLNTGEAVIPTWQGMGEILGWPVEVANARTILTLIGRGLDRVATLLHTVMIIFEQRYYLFGVIVALIAILVLMAQ</sequence>
<feature type="transmembrane region" description="Helical" evidence="1">
    <location>
        <begin position="282"/>
        <end position="300"/>
    </location>
</feature>
<dbReference type="GO" id="GO:0008137">
    <property type="term" value="F:NADH dehydrogenase (ubiquinone) activity"/>
    <property type="evidence" value="ECO:0007669"/>
    <property type="project" value="InterPro"/>
</dbReference>
<dbReference type="PANTHER" id="PTHR43507">
    <property type="entry name" value="NADH-UBIQUINONE OXIDOREDUCTASE CHAIN 4"/>
    <property type="match status" value="1"/>
</dbReference>
<feature type="transmembrane region" description="Helical" evidence="1">
    <location>
        <begin position="6"/>
        <end position="25"/>
    </location>
</feature>
<gene>
    <name evidence="2" type="ordered locus">Cagg_1757</name>
</gene>
<organism evidence="2 3">
    <name type="scientific">Chloroflexus aggregans (strain MD-66 / DSM 9485)</name>
    <dbReference type="NCBI Taxonomy" id="326427"/>
    <lineage>
        <taxon>Bacteria</taxon>
        <taxon>Bacillati</taxon>
        <taxon>Chloroflexota</taxon>
        <taxon>Chloroflexia</taxon>
        <taxon>Chloroflexales</taxon>
        <taxon>Chloroflexineae</taxon>
        <taxon>Chloroflexaceae</taxon>
        <taxon>Chloroflexus</taxon>
    </lineage>
</organism>
<feature type="transmembrane region" description="Helical" evidence="1">
    <location>
        <begin position="161"/>
        <end position="181"/>
    </location>
</feature>
<dbReference type="GO" id="GO:0042773">
    <property type="term" value="P:ATP synthesis coupled electron transport"/>
    <property type="evidence" value="ECO:0007669"/>
    <property type="project" value="InterPro"/>
</dbReference>
<feature type="transmembrane region" description="Helical" evidence="1">
    <location>
        <begin position="306"/>
        <end position="330"/>
    </location>
</feature>
<evidence type="ECO:0000313" key="3">
    <source>
        <dbReference type="Proteomes" id="UP000002508"/>
    </source>
</evidence>
<feature type="transmembrane region" description="Helical" evidence="1">
    <location>
        <begin position="129"/>
        <end position="149"/>
    </location>
</feature>
<evidence type="ECO:0008006" key="4">
    <source>
        <dbReference type="Google" id="ProtNLM"/>
    </source>
</evidence>
<feature type="transmembrane region" description="Helical" evidence="1">
    <location>
        <begin position="350"/>
        <end position="372"/>
    </location>
</feature>
<feature type="transmembrane region" description="Helical" evidence="1">
    <location>
        <begin position="222"/>
        <end position="241"/>
    </location>
</feature>
<proteinExistence type="predicted"/>
<feature type="transmembrane region" description="Helical" evidence="1">
    <location>
        <begin position="102"/>
        <end position="123"/>
    </location>
</feature>
<protein>
    <recommendedName>
        <fullName evidence="4">NADH:quinone oxidoreductase/Mrp antiporter membrane subunit domain-containing protein</fullName>
    </recommendedName>
</protein>
<dbReference type="Proteomes" id="UP000002508">
    <property type="component" value="Chromosome"/>
</dbReference>
<dbReference type="HOGENOM" id="CLU_482096_0_0_0"/>